<sequence>MSGKFPFISCKCITYGRVSTLEEAIHSFLIQDYPKDRCELIIVNDYPKQKLIYDHPQVTIYNLDETFPLIGEKENYAIERCNGDLIAVWDDDDIGLSNHLLNIAQNWEHDTNIIHWETGIYYNEPNITAITGVGNSGIVYSKDVWERIGKSPLENAGGDATLTHKIHALGKKGVVTVNLPDHEASWFYMWGGRGYHQSGQGRDNDTRPNIIQRHSEYIESERIKGNIPTGDIYLRPKFNKDYGQMLIDFIKKK</sequence>
<dbReference type="EMBL" id="MW030560">
    <property type="protein sequence ID" value="QPI16444.1"/>
    <property type="molecule type" value="Genomic_DNA"/>
</dbReference>
<dbReference type="InterPro" id="IPR001173">
    <property type="entry name" value="Glyco_trans_2-like"/>
</dbReference>
<evidence type="ECO:0000313" key="2">
    <source>
        <dbReference type="EMBL" id="QPI16444.1"/>
    </source>
</evidence>
<dbReference type="Pfam" id="PF00535">
    <property type="entry name" value="Glycos_transf_2"/>
    <property type="match status" value="1"/>
</dbReference>
<protein>
    <recommendedName>
        <fullName evidence="1">Glycosyltransferase 2-like domain-containing protein</fullName>
    </recommendedName>
</protein>
<name>A0A7S9STX8_9VIRU</name>
<organism evidence="2">
    <name type="scientific">Virus NIOZ-UU157</name>
    <dbReference type="NCBI Taxonomy" id="2763269"/>
    <lineage>
        <taxon>Viruses</taxon>
    </lineage>
</organism>
<accession>A0A7S9STX8</accession>
<dbReference type="InterPro" id="IPR029044">
    <property type="entry name" value="Nucleotide-diphossugar_trans"/>
</dbReference>
<feature type="domain" description="Glycosyltransferase 2-like" evidence="1">
    <location>
        <begin position="13"/>
        <end position="113"/>
    </location>
</feature>
<dbReference type="CDD" id="cd00761">
    <property type="entry name" value="Glyco_tranf_GTA_type"/>
    <property type="match status" value="1"/>
</dbReference>
<reference evidence="2" key="1">
    <citation type="submission" date="2020-08" db="EMBL/GenBank/DDBJ databases">
        <title>Bridging the membrane lipid divide: bacteria of the FCB group superphylum have the potential to synthesize archaeal ether lipids.</title>
        <authorList>
            <person name="Villanueva L."/>
            <person name="von Meijenfeldt F.A.B."/>
            <person name="Westbye A.B."/>
            <person name="Yadav S."/>
            <person name="Hopmans E.C."/>
            <person name="Dutilh B.E."/>
            <person name="Sinninghe Damste J.S."/>
        </authorList>
    </citation>
    <scope>NUCLEOTIDE SEQUENCE</scope>
    <source>
        <strain evidence="2">NIOZ-UU157</strain>
    </source>
</reference>
<dbReference type="SUPFAM" id="SSF53448">
    <property type="entry name" value="Nucleotide-diphospho-sugar transferases"/>
    <property type="match status" value="1"/>
</dbReference>
<evidence type="ECO:0000259" key="1">
    <source>
        <dbReference type="Pfam" id="PF00535"/>
    </source>
</evidence>
<proteinExistence type="predicted"/>
<gene>
    <name evidence="2" type="ORF">NIOZUU157_00337</name>
</gene>
<dbReference type="Gene3D" id="3.90.550.10">
    <property type="entry name" value="Spore Coat Polysaccharide Biosynthesis Protein SpsA, Chain A"/>
    <property type="match status" value="1"/>
</dbReference>